<dbReference type="PANTHER" id="PTHR25462">
    <property type="entry name" value="BONUS, ISOFORM C-RELATED"/>
    <property type="match status" value="1"/>
</dbReference>
<evidence type="ECO:0000259" key="8">
    <source>
        <dbReference type="PROSITE" id="PS50119"/>
    </source>
</evidence>
<feature type="compositionally biased region" description="Polar residues" evidence="5">
    <location>
        <begin position="564"/>
        <end position="579"/>
    </location>
</feature>
<feature type="domain" description="B box-type" evidence="8">
    <location>
        <begin position="73"/>
        <end position="124"/>
    </location>
</feature>
<feature type="compositionally biased region" description="Polar residues" evidence="5">
    <location>
        <begin position="375"/>
        <end position="394"/>
    </location>
</feature>
<feature type="region of interest" description="Disordered" evidence="5">
    <location>
        <begin position="375"/>
        <end position="432"/>
    </location>
</feature>
<organism evidence="9 10">
    <name type="scientific">Huso huso</name>
    <name type="common">Beluga</name>
    <name type="synonym">Acipenser huso</name>
    <dbReference type="NCBI Taxonomy" id="61971"/>
    <lineage>
        <taxon>Eukaryota</taxon>
        <taxon>Metazoa</taxon>
        <taxon>Chordata</taxon>
        <taxon>Craniata</taxon>
        <taxon>Vertebrata</taxon>
        <taxon>Euteleostomi</taxon>
        <taxon>Actinopterygii</taxon>
        <taxon>Chondrostei</taxon>
        <taxon>Acipenseriformes</taxon>
        <taxon>Acipenseridae</taxon>
        <taxon>Huso</taxon>
    </lineage>
</organism>
<dbReference type="Proteomes" id="UP001369086">
    <property type="component" value="Unassembled WGS sequence"/>
</dbReference>
<feature type="compositionally biased region" description="Polar residues" evidence="5">
    <location>
        <begin position="403"/>
        <end position="432"/>
    </location>
</feature>
<dbReference type="PROSITE" id="PS50119">
    <property type="entry name" value="ZF_BBOX"/>
    <property type="match status" value="2"/>
</dbReference>
<dbReference type="CDD" id="cd19810">
    <property type="entry name" value="Bbox1_TRIM56_C-V"/>
    <property type="match status" value="1"/>
</dbReference>
<keyword evidence="3" id="KW-0862">Zinc</keyword>
<feature type="domain" description="B box-type" evidence="8">
    <location>
        <begin position="139"/>
        <end position="179"/>
    </location>
</feature>
<feature type="compositionally biased region" description="Polar residues" evidence="5">
    <location>
        <begin position="493"/>
        <end position="502"/>
    </location>
</feature>
<dbReference type="PROSITE" id="PS50089">
    <property type="entry name" value="ZF_RING_2"/>
    <property type="match status" value="1"/>
</dbReference>
<keyword evidence="6" id="KW-0472">Membrane</keyword>
<dbReference type="PANTHER" id="PTHR25462:SF229">
    <property type="entry name" value="TRANSCRIPTION INTERMEDIARY FACTOR 1-BETA"/>
    <property type="match status" value="1"/>
</dbReference>
<dbReference type="InterPro" id="IPR027370">
    <property type="entry name" value="Znf-RING_euk"/>
</dbReference>
<keyword evidence="10" id="KW-1185">Reference proteome</keyword>
<feature type="region of interest" description="Disordered" evidence="5">
    <location>
        <begin position="564"/>
        <end position="586"/>
    </location>
</feature>
<dbReference type="SUPFAM" id="SSF57850">
    <property type="entry name" value="RING/U-box"/>
    <property type="match status" value="1"/>
</dbReference>
<feature type="non-terminal residue" evidence="9">
    <location>
        <position position="1"/>
    </location>
</feature>
<keyword evidence="6" id="KW-0812">Transmembrane</keyword>
<dbReference type="Pfam" id="PF00643">
    <property type="entry name" value="zf-B_box"/>
    <property type="match status" value="1"/>
</dbReference>
<keyword evidence="2 4" id="KW-0863">Zinc-finger</keyword>
<feature type="domain" description="RING-type" evidence="7">
    <location>
        <begin position="2"/>
        <end position="43"/>
    </location>
</feature>
<protein>
    <submittedName>
        <fullName evidence="9">E3 ubiquitin-protein ligase TRIM56</fullName>
    </submittedName>
</protein>
<evidence type="ECO:0000256" key="6">
    <source>
        <dbReference type="SAM" id="Phobius"/>
    </source>
</evidence>
<dbReference type="InterPro" id="IPR000315">
    <property type="entry name" value="Znf_B-box"/>
</dbReference>
<dbReference type="Pfam" id="PF13445">
    <property type="entry name" value="zf-RING_UBOX"/>
    <property type="match status" value="1"/>
</dbReference>
<proteinExistence type="predicted"/>
<evidence type="ECO:0000256" key="4">
    <source>
        <dbReference type="PROSITE-ProRule" id="PRU00024"/>
    </source>
</evidence>
<gene>
    <name evidence="9" type="ORF">HHUSO_G16371</name>
</gene>
<sequence>KCKICFELYKSPRILPCLHSYCEQCLEKLLEKGKGTIYCPECRTETCVQGSVRNIKTNFFINGLLDLFESKRKKEAFCSVCVSLKQSPEAASSRCLDCADFLCRACAEGHRCSKLTLSHTVVSLQDYTAGRYDEEARLRQEQHCHSHQDTLRFYCNTCSTPICRDCRMLEHFSHHILVMADAVKARKPQVEGLISSLDNNIKSIGQQEEAVDSMIGQLKESQSTIQDCVSKYISVLVELLYAQRDSICKELSDFVQQQEKSYLSIKQALHNHMDSAQSTKDFSRKVMEMGKDYEILQLEGTIQSHIKRLQDLNIPAAEGKMPHLVIKEGLNKESVGKQMFQLRFEPHCNSSGNAPTVVATDIKLEPHMTVQKSVETSVQKSVETPVQKSETPVQKSVEAPVQKSVNAPVQKSVNAPVQKSETPVQKSETPVQKSVEAAVQKSVEAPVHKSVNAPVHKSETPVQKSVETPVQKSVEAAVQKSVEAPVHKSVNAAVQKSETPVQKSVEAPVQKSVNAPVQKSETPVQKSETPVQKSVKAAVQKFVEAPVQKSVNAPVQKSVNAPVQKSVNAPVQKSETPVQKSETSVKTTSKSDKTMVQKMVKIAFVCAFQIVSCDNEFTPVISGLSHFENGDIIIADYKNSVIKRFDIKGKYSISTSLMNIHLVVLLSVEEMSFFTSKAFFIIPKENILIYIVFPCVAHIACMQLLLTRGSTEQ</sequence>
<reference evidence="9 10" key="1">
    <citation type="submission" date="2021-05" db="EMBL/GenBank/DDBJ databases">
        <authorList>
            <person name="Zahm M."/>
            <person name="Klopp C."/>
            <person name="Cabau C."/>
            <person name="Kuhl H."/>
            <person name="Suciu R."/>
            <person name="Ciorpac M."/>
            <person name="Holostenco D."/>
            <person name="Gessner J."/>
            <person name="Wuertz S."/>
            <person name="Hohne C."/>
            <person name="Stock M."/>
            <person name="Gislard M."/>
            <person name="Lluch J."/>
            <person name="Milhes M."/>
            <person name="Lampietro C."/>
            <person name="Lopez Roques C."/>
            <person name="Donnadieu C."/>
            <person name="Du K."/>
            <person name="Schartl M."/>
            <person name="Guiguen Y."/>
        </authorList>
    </citation>
    <scope>NUCLEOTIDE SEQUENCE [LARGE SCALE GENOMIC DNA]</scope>
    <source>
        <strain evidence="9">Hh-F2</strain>
        <tissue evidence="9">Blood</tissue>
    </source>
</reference>
<dbReference type="SUPFAM" id="SSF57845">
    <property type="entry name" value="B-box zinc-binding domain"/>
    <property type="match status" value="1"/>
</dbReference>
<dbReference type="InterPro" id="IPR047153">
    <property type="entry name" value="TRIM45/56/19-like"/>
</dbReference>
<dbReference type="InterPro" id="IPR013083">
    <property type="entry name" value="Znf_RING/FYVE/PHD"/>
</dbReference>
<dbReference type="SMART" id="SM00184">
    <property type="entry name" value="RING"/>
    <property type="match status" value="1"/>
</dbReference>
<dbReference type="EMBL" id="JAHFZB010000014">
    <property type="protein sequence ID" value="KAK6481859.1"/>
    <property type="molecule type" value="Genomic_DNA"/>
</dbReference>
<dbReference type="PROSITE" id="PS00518">
    <property type="entry name" value="ZF_RING_1"/>
    <property type="match status" value="1"/>
</dbReference>
<dbReference type="Gene3D" id="3.30.160.60">
    <property type="entry name" value="Classic Zinc Finger"/>
    <property type="match status" value="1"/>
</dbReference>
<accession>A0ABR0ZAU9</accession>
<dbReference type="Gene3D" id="3.30.40.10">
    <property type="entry name" value="Zinc/RING finger domain, C3HC4 (zinc finger)"/>
    <property type="match status" value="1"/>
</dbReference>
<comment type="caution">
    <text evidence="9">The sequence shown here is derived from an EMBL/GenBank/DDBJ whole genome shotgun (WGS) entry which is preliminary data.</text>
</comment>
<name>A0ABR0ZAU9_HUSHU</name>
<feature type="transmembrane region" description="Helical" evidence="6">
    <location>
        <begin position="687"/>
        <end position="706"/>
    </location>
</feature>
<evidence type="ECO:0000256" key="2">
    <source>
        <dbReference type="ARBA" id="ARBA00022771"/>
    </source>
</evidence>
<dbReference type="InterPro" id="IPR017907">
    <property type="entry name" value="Znf_RING_CS"/>
</dbReference>
<evidence type="ECO:0000256" key="5">
    <source>
        <dbReference type="SAM" id="MobiDB-lite"/>
    </source>
</evidence>
<evidence type="ECO:0000313" key="9">
    <source>
        <dbReference type="EMBL" id="KAK6481859.1"/>
    </source>
</evidence>
<evidence type="ECO:0000313" key="10">
    <source>
        <dbReference type="Proteomes" id="UP001369086"/>
    </source>
</evidence>
<evidence type="ECO:0000256" key="3">
    <source>
        <dbReference type="ARBA" id="ARBA00022833"/>
    </source>
</evidence>
<keyword evidence="1" id="KW-0479">Metal-binding</keyword>
<evidence type="ECO:0000256" key="1">
    <source>
        <dbReference type="ARBA" id="ARBA00022723"/>
    </source>
</evidence>
<feature type="compositionally biased region" description="Polar residues" evidence="5">
    <location>
        <begin position="511"/>
        <end position="529"/>
    </location>
</feature>
<dbReference type="SMART" id="SM00336">
    <property type="entry name" value="BBOX"/>
    <property type="match status" value="2"/>
</dbReference>
<evidence type="ECO:0000259" key="7">
    <source>
        <dbReference type="PROSITE" id="PS50089"/>
    </source>
</evidence>
<dbReference type="InterPro" id="IPR001841">
    <property type="entry name" value="Znf_RING"/>
</dbReference>
<keyword evidence="6" id="KW-1133">Transmembrane helix</keyword>
<feature type="region of interest" description="Disordered" evidence="5">
    <location>
        <begin position="493"/>
        <end position="529"/>
    </location>
</feature>